<evidence type="ECO:0000256" key="15">
    <source>
        <dbReference type="SAM" id="Phobius"/>
    </source>
</evidence>
<keyword evidence="11 13" id="KW-0739">Sodium transport</keyword>
<feature type="transmembrane region" description="Helical" evidence="15">
    <location>
        <begin position="455"/>
        <end position="480"/>
    </location>
</feature>
<evidence type="ECO:0000256" key="2">
    <source>
        <dbReference type="ARBA" id="ARBA00007193"/>
    </source>
</evidence>
<dbReference type="PRINTS" id="PR01078">
    <property type="entry name" value="AMINACHANNEL"/>
</dbReference>
<dbReference type="AlphaFoldDB" id="A0A7E4VUB1"/>
<protein>
    <submittedName>
        <fullName evidence="17">Uncharacterized protein</fullName>
    </submittedName>
</protein>
<dbReference type="GO" id="GO:0015280">
    <property type="term" value="F:ligand-gated sodium channel activity"/>
    <property type="evidence" value="ECO:0007669"/>
    <property type="project" value="TreeGrafter"/>
</dbReference>
<evidence type="ECO:0000256" key="13">
    <source>
        <dbReference type="RuleBase" id="RU000679"/>
    </source>
</evidence>
<dbReference type="InterPro" id="IPR001873">
    <property type="entry name" value="ENaC"/>
</dbReference>
<evidence type="ECO:0000256" key="10">
    <source>
        <dbReference type="ARBA" id="ARBA00023180"/>
    </source>
</evidence>
<dbReference type="PANTHER" id="PTHR11690:SF248">
    <property type="entry name" value="PICKPOCKET 17, ISOFORM A"/>
    <property type="match status" value="1"/>
</dbReference>
<sequence length="537" mass="59928">MSLLLVFTDFADWTSAAAIPQIHYAINRMFRIAWIIIYIVLLCLAIWQVATVIIKFLSYPSAIVPYMQFGSQQFPVINICPGNPYPWDKVNSTGGFGNIAALASQYALVMGGGWSDVTPDTFGLNAEMTRYEKTSFANEALVLLAAQLTTAQIDAVSPDISDFILQCNFNGVPCSTSDFTAFYDATYGKCYSFNSNGTFKTNRAGTNYGLSLVALAAQQRPNGNKVMLPMTTGAGVILNVNSINESPEMHSQAITAPVKQQTLIGFTKTRISRLGKPYSECASTDAMTTLYYPNNIYTQDLCYNACMQKHIYESIQCADPRLGRPAAFPVCTTAKLTALRSLRDNQDKNNANYFDPIQSCDCKLPCDEVDYDKTVTFALAPQNGYNFLPSSMSDQTYSCSCVVNCTFGSTAECTSWFQENTVHMKFYFESLDYDLYEETASYTFSQMTNELGGQLSLFLGISIISIVEMGALIVVAMMYVCYGRRYRVHPDEDDYSKDIRIQDVANLRDELDIHENLDARLRNRAARLQREREAVLD</sequence>
<name>A0A7E4VUB1_PANRE</name>
<dbReference type="Proteomes" id="UP000492821">
    <property type="component" value="Unassembled WGS sequence"/>
</dbReference>
<keyword evidence="5 13" id="KW-0812">Transmembrane</keyword>
<reference evidence="17" key="2">
    <citation type="submission" date="2020-10" db="UniProtKB">
        <authorList>
            <consortium name="WormBaseParasite"/>
        </authorList>
    </citation>
    <scope>IDENTIFICATION</scope>
</reference>
<comment type="subcellular location">
    <subcellularLocation>
        <location evidence="1">Membrane</location>
        <topology evidence="1">Multi-pass membrane protein</topology>
    </subcellularLocation>
</comment>
<dbReference type="Gene3D" id="2.60.470.10">
    <property type="entry name" value="Acid-sensing ion channels like domains"/>
    <property type="match status" value="1"/>
</dbReference>
<evidence type="ECO:0000256" key="11">
    <source>
        <dbReference type="ARBA" id="ARBA00023201"/>
    </source>
</evidence>
<dbReference type="Gene3D" id="1.10.287.770">
    <property type="entry name" value="YojJ-like"/>
    <property type="match status" value="1"/>
</dbReference>
<dbReference type="GO" id="GO:0005886">
    <property type="term" value="C:plasma membrane"/>
    <property type="evidence" value="ECO:0007669"/>
    <property type="project" value="TreeGrafter"/>
</dbReference>
<keyword evidence="3 13" id="KW-0813">Transport</keyword>
<keyword evidence="16" id="KW-1185">Reference proteome</keyword>
<keyword evidence="10" id="KW-0325">Glycoprotein</keyword>
<evidence type="ECO:0000256" key="8">
    <source>
        <dbReference type="ARBA" id="ARBA00023065"/>
    </source>
</evidence>
<keyword evidence="9 15" id="KW-0472">Membrane</keyword>
<keyword evidence="4 13" id="KW-0894">Sodium channel</keyword>
<keyword evidence="6 15" id="KW-1133">Transmembrane helix</keyword>
<evidence type="ECO:0000256" key="14">
    <source>
        <dbReference type="SAM" id="Coils"/>
    </source>
</evidence>
<feature type="transmembrane region" description="Helical" evidence="15">
    <location>
        <begin position="32"/>
        <end position="57"/>
    </location>
</feature>
<organism evidence="16 17">
    <name type="scientific">Panagrellus redivivus</name>
    <name type="common">Microworm</name>
    <dbReference type="NCBI Taxonomy" id="6233"/>
    <lineage>
        <taxon>Eukaryota</taxon>
        <taxon>Metazoa</taxon>
        <taxon>Ecdysozoa</taxon>
        <taxon>Nematoda</taxon>
        <taxon>Chromadorea</taxon>
        <taxon>Rhabditida</taxon>
        <taxon>Tylenchina</taxon>
        <taxon>Panagrolaimomorpha</taxon>
        <taxon>Panagrolaimoidea</taxon>
        <taxon>Panagrolaimidae</taxon>
        <taxon>Panagrellus</taxon>
    </lineage>
</organism>
<evidence type="ECO:0000256" key="6">
    <source>
        <dbReference type="ARBA" id="ARBA00022989"/>
    </source>
</evidence>
<evidence type="ECO:0000256" key="4">
    <source>
        <dbReference type="ARBA" id="ARBA00022461"/>
    </source>
</evidence>
<evidence type="ECO:0000256" key="12">
    <source>
        <dbReference type="ARBA" id="ARBA00023303"/>
    </source>
</evidence>
<evidence type="ECO:0000256" key="5">
    <source>
        <dbReference type="ARBA" id="ARBA00022692"/>
    </source>
</evidence>
<keyword evidence="14" id="KW-0175">Coiled coil</keyword>
<evidence type="ECO:0000256" key="9">
    <source>
        <dbReference type="ARBA" id="ARBA00023136"/>
    </source>
</evidence>
<evidence type="ECO:0000256" key="7">
    <source>
        <dbReference type="ARBA" id="ARBA00023053"/>
    </source>
</evidence>
<comment type="similarity">
    <text evidence="2 13">Belongs to the amiloride-sensitive sodium channel (TC 1.A.6) family.</text>
</comment>
<evidence type="ECO:0000256" key="1">
    <source>
        <dbReference type="ARBA" id="ARBA00004141"/>
    </source>
</evidence>
<dbReference type="WBParaSite" id="Pan_g3450.t1">
    <property type="protein sequence ID" value="Pan_g3450.t1"/>
    <property type="gene ID" value="Pan_g3450"/>
</dbReference>
<keyword evidence="8 13" id="KW-0406">Ion transport</keyword>
<evidence type="ECO:0000313" key="17">
    <source>
        <dbReference type="WBParaSite" id="Pan_g3450.t1"/>
    </source>
</evidence>
<dbReference type="Pfam" id="PF00858">
    <property type="entry name" value="ASC"/>
    <property type="match status" value="1"/>
</dbReference>
<keyword evidence="7" id="KW-0915">Sodium</keyword>
<proteinExistence type="inferred from homology"/>
<evidence type="ECO:0000256" key="3">
    <source>
        <dbReference type="ARBA" id="ARBA00022448"/>
    </source>
</evidence>
<feature type="coiled-coil region" evidence="14">
    <location>
        <begin position="504"/>
        <end position="531"/>
    </location>
</feature>
<accession>A0A7E4VUB1</accession>
<dbReference type="PANTHER" id="PTHR11690">
    <property type="entry name" value="AMILORIDE-SENSITIVE SODIUM CHANNEL-RELATED"/>
    <property type="match status" value="1"/>
</dbReference>
<evidence type="ECO:0000313" key="16">
    <source>
        <dbReference type="Proteomes" id="UP000492821"/>
    </source>
</evidence>
<reference evidence="16" key="1">
    <citation type="journal article" date="2013" name="Genetics">
        <title>The draft genome and transcriptome of Panagrellus redivivus are shaped by the harsh demands of a free-living lifestyle.</title>
        <authorList>
            <person name="Srinivasan J."/>
            <person name="Dillman A.R."/>
            <person name="Macchietto M.G."/>
            <person name="Heikkinen L."/>
            <person name="Lakso M."/>
            <person name="Fracchia K.M."/>
            <person name="Antoshechkin I."/>
            <person name="Mortazavi A."/>
            <person name="Wong G."/>
            <person name="Sternberg P.W."/>
        </authorList>
    </citation>
    <scope>NUCLEOTIDE SEQUENCE [LARGE SCALE GENOMIC DNA]</scope>
    <source>
        <strain evidence="16">MT8872</strain>
    </source>
</reference>
<keyword evidence="12 13" id="KW-0407">Ion channel</keyword>